<keyword evidence="6" id="KW-0547">Nucleotide-binding</keyword>
<evidence type="ECO:0000259" key="13">
    <source>
        <dbReference type="PROSITE" id="PS50146"/>
    </source>
</evidence>
<keyword evidence="11" id="KW-0594">Phospholipid biosynthesis</keyword>
<dbReference type="PROSITE" id="PS50146">
    <property type="entry name" value="DAGK"/>
    <property type="match status" value="1"/>
</dbReference>
<evidence type="ECO:0000256" key="3">
    <source>
        <dbReference type="ARBA" id="ARBA00022516"/>
    </source>
</evidence>
<dbReference type="GO" id="GO:0004143">
    <property type="term" value="F:ATP-dependent diacylglycerol kinase activity"/>
    <property type="evidence" value="ECO:0007669"/>
    <property type="project" value="TreeGrafter"/>
</dbReference>
<dbReference type="InterPro" id="IPR017438">
    <property type="entry name" value="ATP-NAD_kinase_N"/>
</dbReference>
<keyword evidence="10" id="KW-0443">Lipid metabolism</keyword>
<evidence type="ECO:0000256" key="7">
    <source>
        <dbReference type="ARBA" id="ARBA00022777"/>
    </source>
</evidence>
<organism evidence="14 15">
    <name type="scientific">Vallitalea guaymasensis</name>
    <dbReference type="NCBI Taxonomy" id="1185412"/>
    <lineage>
        <taxon>Bacteria</taxon>
        <taxon>Bacillati</taxon>
        <taxon>Bacillota</taxon>
        <taxon>Clostridia</taxon>
        <taxon>Lachnospirales</taxon>
        <taxon>Vallitaleaceae</taxon>
        <taxon>Vallitalea</taxon>
    </lineage>
</organism>
<proteinExistence type="inferred from homology"/>
<dbReference type="GO" id="GO:0005524">
    <property type="term" value="F:ATP binding"/>
    <property type="evidence" value="ECO:0007669"/>
    <property type="project" value="UniProtKB-KW"/>
</dbReference>
<keyword evidence="5" id="KW-0479">Metal-binding</keyword>
<protein>
    <submittedName>
        <fullName evidence="14">YegS/Rv2252/BmrU family lipid kinase</fullName>
    </submittedName>
</protein>
<accession>A0A8J8MCN6</accession>
<sequence length="298" mass="33585">MKYVQLLYNPMSGNLDFPAYLDLFISIFQDVGYETRIHRTRSKDDMADYLTSQDLNNCSAIIVAGGDGSVNQVVNCIMKNHIDVPLGVIPAGTANDFASHLKMPFRYGECIETLAKMNVKNVDVGKVNDKYFINVCCGGLFTNISQNMDLELKNTLGKLGYYIKGVQQLPRFRKIRYKITRKDEVLDDYFYLFLVLNGKSAGGFNKLGVDAQIDDGKMDFIGIKACTINEVAVLFGKILIGEHLQDRNIVFFQDNKIDIECVEGLKMFKESDIDGETGPEYPLHIEVKKRALKVLCNL</sequence>
<name>A0A8J8MCN6_9FIRM</name>
<keyword evidence="12" id="KW-1208">Phospholipid metabolism</keyword>
<dbReference type="InterPro" id="IPR001206">
    <property type="entry name" value="Diacylglycerol_kinase_cat_dom"/>
</dbReference>
<reference evidence="14 15" key="1">
    <citation type="submission" date="2020-07" db="EMBL/GenBank/DDBJ databases">
        <title>Vallitalea guaymasensis genome.</title>
        <authorList>
            <person name="Postec A."/>
        </authorList>
    </citation>
    <scope>NUCLEOTIDE SEQUENCE [LARGE SCALE GENOMIC DNA]</scope>
    <source>
        <strain evidence="14 15">Ra1766G1</strain>
    </source>
</reference>
<dbReference type="InterPro" id="IPR016064">
    <property type="entry name" value="NAD/diacylglycerol_kinase_sf"/>
</dbReference>
<evidence type="ECO:0000256" key="8">
    <source>
        <dbReference type="ARBA" id="ARBA00022840"/>
    </source>
</evidence>
<evidence type="ECO:0000256" key="6">
    <source>
        <dbReference type="ARBA" id="ARBA00022741"/>
    </source>
</evidence>
<feature type="domain" description="DAGKc" evidence="13">
    <location>
        <begin position="1"/>
        <end position="131"/>
    </location>
</feature>
<keyword evidence="4" id="KW-0808">Transferase</keyword>
<dbReference type="InterPro" id="IPR005218">
    <property type="entry name" value="Diacylglycerol/lipid_kinase"/>
</dbReference>
<gene>
    <name evidence="14" type="ORF">HYG85_15560</name>
</gene>
<evidence type="ECO:0000256" key="5">
    <source>
        <dbReference type="ARBA" id="ARBA00022723"/>
    </source>
</evidence>
<keyword evidence="3" id="KW-0444">Lipid biosynthesis</keyword>
<dbReference type="OrthoDB" id="142078at2"/>
<dbReference type="InterPro" id="IPR045540">
    <property type="entry name" value="YegS/DAGK_C"/>
</dbReference>
<dbReference type="NCBIfam" id="NF009605">
    <property type="entry name" value="PRK13059.1"/>
    <property type="match status" value="1"/>
</dbReference>
<evidence type="ECO:0000256" key="10">
    <source>
        <dbReference type="ARBA" id="ARBA00023098"/>
    </source>
</evidence>
<dbReference type="Gene3D" id="2.60.200.40">
    <property type="match status" value="1"/>
</dbReference>
<evidence type="ECO:0000256" key="12">
    <source>
        <dbReference type="ARBA" id="ARBA00023264"/>
    </source>
</evidence>
<dbReference type="PANTHER" id="PTHR12358">
    <property type="entry name" value="SPHINGOSINE KINASE"/>
    <property type="match status" value="1"/>
</dbReference>
<dbReference type="RefSeq" id="WP_113673830.1">
    <property type="nucleotide sequence ID" value="NZ_CP058561.1"/>
</dbReference>
<dbReference type="Pfam" id="PF00781">
    <property type="entry name" value="DAGK_cat"/>
    <property type="match status" value="1"/>
</dbReference>
<dbReference type="GO" id="GO:0008654">
    <property type="term" value="P:phospholipid biosynthetic process"/>
    <property type="evidence" value="ECO:0007669"/>
    <property type="project" value="UniProtKB-KW"/>
</dbReference>
<evidence type="ECO:0000256" key="2">
    <source>
        <dbReference type="ARBA" id="ARBA00005983"/>
    </source>
</evidence>
<evidence type="ECO:0000313" key="15">
    <source>
        <dbReference type="Proteomes" id="UP000677305"/>
    </source>
</evidence>
<dbReference type="PANTHER" id="PTHR12358:SF106">
    <property type="entry name" value="LIPID KINASE YEGS"/>
    <property type="match status" value="1"/>
</dbReference>
<dbReference type="SUPFAM" id="SSF111331">
    <property type="entry name" value="NAD kinase/diacylglycerol kinase-like"/>
    <property type="match status" value="1"/>
</dbReference>
<dbReference type="EMBL" id="CP058561">
    <property type="protein sequence ID" value="QUH30245.1"/>
    <property type="molecule type" value="Genomic_DNA"/>
</dbReference>
<evidence type="ECO:0000256" key="9">
    <source>
        <dbReference type="ARBA" id="ARBA00022842"/>
    </source>
</evidence>
<dbReference type="InterPro" id="IPR050187">
    <property type="entry name" value="Lipid_Phosphate_FormReg"/>
</dbReference>
<comment type="cofactor">
    <cofactor evidence="1">
        <name>Mg(2+)</name>
        <dbReference type="ChEBI" id="CHEBI:18420"/>
    </cofactor>
</comment>
<evidence type="ECO:0000256" key="1">
    <source>
        <dbReference type="ARBA" id="ARBA00001946"/>
    </source>
</evidence>
<evidence type="ECO:0000313" key="14">
    <source>
        <dbReference type="EMBL" id="QUH30245.1"/>
    </source>
</evidence>
<keyword evidence="15" id="KW-1185">Reference proteome</keyword>
<dbReference type="NCBIfam" id="TIGR00147">
    <property type="entry name" value="YegS/Rv2252/BmrU family lipid kinase"/>
    <property type="match status" value="1"/>
</dbReference>
<dbReference type="Pfam" id="PF19279">
    <property type="entry name" value="YegS_C"/>
    <property type="match status" value="1"/>
</dbReference>
<dbReference type="GO" id="GO:0005886">
    <property type="term" value="C:plasma membrane"/>
    <property type="evidence" value="ECO:0007669"/>
    <property type="project" value="TreeGrafter"/>
</dbReference>
<evidence type="ECO:0000256" key="11">
    <source>
        <dbReference type="ARBA" id="ARBA00023209"/>
    </source>
</evidence>
<dbReference type="GO" id="GO:0046872">
    <property type="term" value="F:metal ion binding"/>
    <property type="evidence" value="ECO:0007669"/>
    <property type="project" value="UniProtKB-KW"/>
</dbReference>
<comment type="similarity">
    <text evidence="2">Belongs to the diacylglycerol/lipid kinase family.</text>
</comment>
<keyword evidence="9" id="KW-0460">Magnesium</keyword>
<evidence type="ECO:0000256" key="4">
    <source>
        <dbReference type="ARBA" id="ARBA00022679"/>
    </source>
</evidence>
<dbReference type="AlphaFoldDB" id="A0A8J8MCN6"/>
<keyword evidence="7 14" id="KW-0418">Kinase</keyword>
<keyword evidence="8" id="KW-0067">ATP-binding</keyword>
<dbReference type="KEGG" id="vgu:HYG85_15560"/>
<dbReference type="Gene3D" id="3.40.50.10330">
    <property type="entry name" value="Probable inorganic polyphosphate/atp-NAD kinase, domain 1"/>
    <property type="match status" value="1"/>
</dbReference>
<dbReference type="Proteomes" id="UP000677305">
    <property type="component" value="Chromosome"/>
</dbReference>
<dbReference type="SMART" id="SM00046">
    <property type="entry name" value="DAGKc"/>
    <property type="match status" value="1"/>
</dbReference>